<keyword evidence="1 2" id="KW-0238">DNA-binding</keyword>
<dbReference type="PANTHER" id="PTHR10302:SF27">
    <property type="entry name" value="SINGLE-STRANDED DNA-BINDING PROTEIN"/>
    <property type="match status" value="1"/>
</dbReference>
<dbReference type="SUPFAM" id="SSF50249">
    <property type="entry name" value="Nucleic acid-binding proteins"/>
    <property type="match status" value="1"/>
</dbReference>
<comment type="subunit">
    <text evidence="2">Homotetramer.</text>
</comment>
<evidence type="ECO:0000313" key="5">
    <source>
        <dbReference type="EMBL" id="OKL50578.1"/>
    </source>
</evidence>
<dbReference type="STRING" id="156892.BM477_01050"/>
<feature type="region of interest" description="Disordered" evidence="4">
    <location>
        <begin position="117"/>
        <end position="187"/>
    </location>
</feature>
<dbReference type="GO" id="GO:0009295">
    <property type="term" value="C:nucleoid"/>
    <property type="evidence" value="ECO:0007669"/>
    <property type="project" value="TreeGrafter"/>
</dbReference>
<dbReference type="PANTHER" id="PTHR10302">
    <property type="entry name" value="SINGLE-STRANDED DNA-BINDING PROTEIN"/>
    <property type="match status" value="1"/>
</dbReference>
<protein>
    <recommendedName>
        <fullName evidence="2 3">Single-stranded DNA-binding protein</fullName>
        <shortName evidence="2">SSB</shortName>
    </recommendedName>
</protein>
<dbReference type="HAMAP" id="MF_00984">
    <property type="entry name" value="SSB"/>
    <property type="match status" value="1"/>
</dbReference>
<comment type="caution">
    <text evidence="2">Lacks conserved residue(s) required for the propagation of feature annotation.</text>
</comment>
<proteinExistence type="inferred from homology"/>
<dbReference type="InterPro" id="IPR000424">
    <property type="entry name" value="Primosome_PriB/ssb"/>
</dbReference>
<dbReference type="RefSeq" id="WP_075360816.1">
    <property type="nucleotide sequence ID" value="NZ_MPDM01000001.1"/>
</dbReference>
<evidence type="ECO:0000256" key="3">
    <source>
        <dbReference type="RuleBase" id="RU000524"/>
    </source>
</evidence>
<dbReference type="CDD" id="cd04496">
    <property type="entry name" value="SSB_OBF"/>
    <property type="match status" value="1"/>
</dbReference>
<gene>
    <name evidence="5" type="ORF">BM477_01050</name>
</gene>
<dbReference type="PROSITE" id="PS50935">
    <property type="entry name" value="SSB"/>
    <property type="match status" value="1"/>
</dbReference>
<evidence type="ECO:0000313" key="6">
    <source>
        <dbReference type="Proteomes" id="UP000186465"/>
    </source>
</evidence>
<feature type="compositionally biased region" description="Gly residues" evidence="4">
    <location>
        <begin position="125"/>
        <end position="156"/>
    </location>
</feature>
<dbReference type="AlphaFoldDB" id="A0A1Q5PSM0"/>
<dbReference type="InterPro" id="IPR011344">
    <property type="entry name" value="ssDNA-bd"/>
</dbReference>
<name>A0A1Q5PSM0_9ACTO</name>
<accession>A0A1Q5PSM0</accession>
<evidence type="ECO:0000256" key="1">
    <source>
        <dbReference type="ARBA" id="ARBA00023125"/>
    </source>
</evidence>
<keyword evidence="6" id="KW-1185">Reference proteome</keyword>
<sequence length="187" mass="19761">MAGETTLTVIGNLTADPELRFTPSGVAVASFTVASTPRTFDRQSNEWRDGETLFMRCSVWREVAENVAESLTKGMRVIVRGRLESRSYKSREGENRTSLEMQVDEVGPSLRYAKAQVTRNPREAAGGGAGGRGGYSNNGYGNGGSSQGNYGGGQPQGGFAEPVAGGAPQDPWATGGASTSFDDEPPF</sequence>
<organism evidence="5 6">
    <name type="scientific">Boudabousia marimammalium</name>
    <dbReference type="NCBI Taxonomy" id="156892"/>
    <lineage>
        <taxon>Bacteria</taxon>
        <taxon>Bacillati</taxon>
        <taxon>Actinomycetota</taxon>
        <taxon>Actinomycetes</taxon>
        <taxon>Actinomycetales</taxon>
        <taxon>Actinomycetaceae</taxon>
        <taxon>Boudabousia</taxon>
    </lineage>
</organism>
<dbReference type="GO" id="GO:0003697">
    <property type="term" value="F:single-stranded DNA binding"/>
    <property type="evidence" value="ECO:0007669"/>
    <property type="project" value="UniProtKB-UniRule"/>
</dbReference>
<dbReference type="Gene3D" id="2.40.50.140">
    <property type="entry name" value="Nucleic acid-binding proteins"/>
    <property type="match status" value="1"/>
</dbReference>
<dbReference type="NCBIfam" id="TIGR00621">
    <property type="entry name" value="ssb"/>
    <property type="match status" value="1"/>
</dbReference>
<dbReference type="Proteomes" id="UP000186465">
    <property type="component" value="Unassembled WGS sequence"/>
</dbReference>
<evidence type="ECO:0000256" key="2">
    <source>
        <dbReference type="HAMAP-Rule" id="MF_00984"/>
    </source>
</evidence>
<dbReference type="NCBIfam" id="NF005851">
    <property type="entry name" value="PRK07772.1"/>
    <property type="match status" value="1"/>
</dbReference>
<dbReference type="InterPro" id="IPR012340">
    <property type="entry name" value="NA-bd_OB-fold"/>
</dbReference>
<dbReference type="EMBL" id="MPDM01000001">
    <property type="protein sequence ID" value="OKL50578.1"/>
    <property type="molecule type" value="Genomic_DNA"/>
</dbReference>
<dbReference type="GO" id="GO:0006260">
    <property type="term" value="P:DNA replication"/>
    <property type="evidence" value="ECO:0007669"/>
    <property type="project" value="InterPro"/>
</dbReference>
<evidence type="ECO:0000256" key="4">
    <source>
        <dbReference type="SAM" id="MobiDB-lite"/>
    </source>
</evidence>
<dbReference type="Pfam" id="PF00436">
    <property type="entry name" value="SSB"/>
    <property type="match status" value="1"/>
</dbReference>
<comment type="caution">
    <text evidence="5">The sequence shown here is derived from an EMBL/GenBank/DDBJ whole genome shotgun (WGS) entry which is preliminary data.</text>
</comment>
<dbReference type="OrthoDB" id="9809878at2"/>
<reference evidence="6" key="1">
    <citation type="submission" date="2016-11" db="EMBL/GenBank/DDBJ databases">
        <title>Actinomyces gypaetusis sp. nov. isolated from Gypaetus barbatus in Qinghai Tibet Plateau China.</title>
        <authorList>
            <person name="Meng X."/>
        </authorList>
    </citation>
    <scope>NUCLEOTIDE SEQUENCE [LARGE SCALE GENOMIC DNA]</scope>
    <source>
        <strain evidence="6">DSM 15383</strain>
    </source>
</reference>